<dbReference type="PROSITE" id="PS50932">
    <property type="entry name" value="HTH_LACI_2"/>
    <property type="match status" value="1"/>
</dbReference>
<evidence type="ECO:0000256" key="2">
    <source>
        <dbReference type="ARBA" id="ARBA00023125"/>
    </source>
</evidence>
<keyword evidence="3" id="KW-0804">Transcription</keyword>
<sequence length="362" mass="37695">MADVAAAAGVSVSTVSRALRGLPGVGEEQRRRIEGIAAQLSYVVSPDASRLARGGTGRIAVVLDNVDRWFFGTVLAGIERVLRAADFDVLVYHVDGEEERQRFFADLPARRKVDGVIVVALPAPAHEFARLSLMGVHVVVAGGRMGEFECVRIDDVAAARTAVSHLTGLGHRHVAMLRTRDSGGAVWPTDQARTEGYLEAMAQVGVRPEDPDALLGDQDTPLGGTHPVLTIPFGADHGWAATERLISGPHPPTAIFAHSDEIAFGCLQALRHHGWSVPQDMSVVAIDDHPLSGVMGLTTVAQPVRTQGELAAMAMLGSLGGTPVAGAGGAGGAADHVVATTLVVRGSTGRPREAGAPLGSDG</sequence>
<gene>
    <name evidence="5" type="ORF">J2S63_002558</name>
</gene>
<dbReference type="Gene3D" id="3.40.50.2300">
    <property type="match status" value="2"/>
</dbReference>
<dbReference type="RefSeq" id="WP_310302824.1">
    <property type="nucleotide sequence ID" value="NZ_BAAAPS010000013.1"/>
</dbReference>
<protein>
    <submittedName>
        <fullName evidence="5">DNA-binding LacI/PurR family transcriptional regulator</fullName>
    </submittedName>
</protein>
<dbReference type="PROSITE" id="PS00356">
    <property type="entry name" value="HTH_LACI_1"/>
    <property type="match status" value="1"/>
</dbReference>
<dbReference type="GO" id="GO:0003677">
    <property type="term" value="F:DNA binding"/>
    <property type="evidence" value="ECO:0007669"/>
    <property type="project" value="UniProtKB-KW"/>
</dbReference>
<evidence type="ECO:0000256" key="1">
    <source>
        <dbReference type="ARBA" id="ARBA00023015"/>
    </source>
</evidence>
<evidence type="ECO:0000313" key="5">
    <source>
        <dbReference type="EMBL" id="MDR7363005.1"/>
    </source>
</evidence>
<reference evidence="5 6" key="1">
    <citation type="submission" date="2023-07" db="EMBL/GenBank/DDBJ databases">
        <title>Sequencing the genomes of 1000 actinobacteria strains.</title>
        <authorList>
            <person name="Klenk H.-P."/>
        </authorList>
    </citation>
    <scope>NUCLEOTIDE SEQUENCE [LARGE SCALE GENOMIC DNA]</scope>
    <source>
        <strain evidence="5 6">DSM 19426</strain>
    </source>
</reference>
<keyword evidence="2 5" id="KW-0238">DNA-binding</keyword>
<comment type="caution">
    <text evidence="5">The sequence shown here is derived from an EMBL/GenBank/DDBJ whole genome shotgun (WGS) entry which is preliminary data.</text>
</comment>
<dbReference type="Pfam" id="PF00356">
    <property type="entry name" value="LacI"/>
    <property type="match status" value="1"/>
</dbReference>
<dbReference type="SUPFAM" id="SSF53822">
    <property type="entry name" value="Periplasmic binding protein-like I"/>
    <property type="match status" value="1"/>
</dbReference>
<dbReference type="PANTHER" id="PTHR30146:SF153">
    <property type="entry name" value="LACTOSE OPERON REPRESSOR"/>
    <property type="match status" value="1"/>
</dbReference>
<dbReference type="Gene3D" id="1.10.260.40">
    <property type="entry name" value="lambda repressor-like DNA-binding domains"/>
    <property type="match status" value="1"/>
</dbReference>
<dbReference type="SMART" id="SM00354">
    <property type="entry name" value="HTH_LACI"/>
    <property type="match status" value="1"/>
</dbReference>
<organism evidence="5 6">
    <name type="scientific">Nocardioides marmoribigeumensis</name>
    <dbReference type="NCBI Taxonomy" id="433649"/>
    <lineage>
        <taxon>Bacteria</taxon>
        <taxon>Bacillati</taxon>
        <taxon>Actinomycetota</taxon>
        <taxon>Actinomycetes</taxon>
        <taxon>Propionibacteriales</taxon>
        <taxon>Nocardioidaceae</taxon>
        <taxon>Nocardioides</taxon>
    </lineage>
</organism>
<dbReference type="Proteomes" id="UP001183648">
    <property type="component" value="Unassembled WGS sequence"/>
</dbReference>
<dbReference type="PANTHER" id="PTHR30146">
    <property type="entry name" value="LACI-RELATED TRANSCRIPTIONAL REPRESSOR"/>
    <property type="match status" value="1"/>
</dbReference>
<dbReference type="InterPro" id="IPR000843">
    <property type="entry name" value="HTH_LacI"/>
</dbReference>
<evidence type="ECO:0000313" key="6">
    <source>
        <dbReference type="Proteomes" id="UP001183648"/>
    </source>
</evidence>
<evidence type="ECO:0000256" key="3">
    <source>
        <dbReference type="ARBA" id="ARBA00023163"/>
    </source>
</evidence>
<evidence type="ECO:0000259" key="4">
    <source>
        <dbReference type="PROSITE" id="PS50932"/>
    </source>
</evidence>
<dbReference type="InterPro" id="IPR010982">
    <property type="entry name" value="Lambda_DNA-bd_dom_sf"/>
</dbReference>
<dbReference type="CDD" id="cd01392">
    <property type="entry name" value="HTH_LacI"/>
    <property type="match status" value="1"/>
</dbReference>
<feature type="domain" description="HTH lacI-type" evidence="4">
    <location>
        <begin position="1"/>
        <end position="53"/>
    </location>
</feature>
<keyword evidence="6" id="KW-1185">Reference proteome</keyword>
<name>A0ABU2BX79_9ACTN</name>
<proteinExistence type="predicted"/>
<dbReference type="InterPro" id="IPR028082">
    <property type="entry name" value="Peripla_BP_I"/>
</dbReference>
<dbReference type="Pfam" id="PF13377">
    <property type="entry name" value="Peripla_BP_3"/>
    <property type="match status" value="1"/>
</dbReference>
<dbReference type="InterPro" id="IPR046335">
    <property type="entry name" value="LacI/GalR-like_sensor"/>
</dbReference>
<keyword evidence="1" id="KW-0805">Transcription regulation</keyword>
<dbReference type="EMBL" id="JAVDYG010000001">
    <property type="protein sequence ID" value="MDR7363005.1"/>
    <property type="molecule type" value="Genomic_DNA"/>
</dbReference>
<dbReference type="SUPFAM" id="SSF47413">
    <property type="entry name" value="lambda repressor-like DNA-binding domains"/>
    <property type="match status" value="1"/>
</dbReference>
<accession>A0ABU2BX79</accession>
<dbReference type="CDD" id="cd06267">
    <property type="entry name" value="PBP1_LacI_sugar_binding-like"/>
    <property type="match status" value="1"/>
</dbReference>